<evidence type="ECO:0000256" key="1">
    <source>
        <dbReference type="ARBA" id="ARBA00004123"/>
    </source>
</evidence>
<evidence type="ECO:0000256" key="4">
    <source>
        <dbReference type="ARBA" id="ARBA00057581"/>
    </source>
</evidence>
<keyword evidence="2" id="KW-0539">Nucleus</keyword>
<evidence type="ECO:0000313" key="5">
    <source>
        <dbReference type="EMBL" id="CRK96637.1"/>
    </source>
</evidence>
<dbReference type="PANTHER" id="PTHR10276:SF3">
    <property type="entry name" value="CORE-BINDING FACTOR SUBUNIT BETA"/>
    <property type="match status" value="1"/>
</dbReference>
<comment type="similarity">
    <text evidence="3">Belongs to the CBF-beta family.</text>
</comment>
<dbReference type="GO" id="GO:0003713">
    <property type="term" value="F:transcription coactivator activity"/>
    <property type="evidence" value="ECO:0007669"/>
    <property type="project" value="InterPro"/>
</dbReference>
<dbReference type="Proteomes" id="UP000183832">
    <property type="component" value="Unassembled WGS sequence"/>
</dbReference>
<reference evidence="5 6" key="1">
    <citation type="submission" date="2015-04" db="EMBL/GenBank/DDBJ databases">
        <authorList>
            <person name="Syromyatnikov M.Y."/>
            <person name="Popov V.N."/>
        </authorList>
    </citation>
    <scope>NUCLEOTIDE SEQUENCE [LARGE SCALE GENOMIC DNA]</scope>
</reference>
<comment type="subcellular location">
    <subcellularLocation>
        <location evidence="1">Nucleus</location>
    </subcellularLocation>
</comment>
<dbReference type="SUPFAM" id="SSF50723">
    <property type="entry name" value="Core binding factor beta, CBF"/>
    <property type="match status" value="2"/>
</dbReference>
<evidence type="ECO:0000256" key="2">
    <source>
        <dbReference type="ARBA" id="ARBA00023242"/>
    </source>
</evidence>
<comment type="function">
    <text evidence="4">Regulates the DNA-binding properties of Runt.</text>
</comment>
<dbReference type="PANTHER" id="PTHR10276">
    <property type="entry name" value="CORE-BINDING FACTOR, BETA SUBUNIT"/>
    <property type="match status" value="1"/>
</dbReference>
<dbReference type="Gene3D" id="2.40.250.10">
    <property type="entry name" value="Core binding factor, beta subunit"/>
    <property type="match status" value="2"/>
</dbReference>
<evidence type="ECO:0000313" key="6">
    <source>
        <dbReference type="Proteomes" id="UP000183832"/>
    </source>
</evidence>
<proteinExistence type="inferred from homology"/>
<dbReference type="FunFam" id="2.40.250.10:FF:000001">
    <property type="entry name" value="Core-binding factor subunit beta"/>
    <property type="match status" value="1"/>
</dbReference>
<dbReference type="InterPro" id="IPR036552">
    <property type="entry name" value="CBF_bsu_sf"/>
</dbReference>
<accession>A0A1J1I8M6</accession>
<dbReference type="InterPro" id="IPR003417">
    <property type="entry name" value="CBF_beta"/>
</dbReference>
<sequence>MMNMNMMNDPAFAGMLPFDTMGLYEPPKPRYIFKMPRVVPDQKEKFESDDMFRKLSRDSEIRYTSHRDRPHEERKIRFINGCRDGRTEISFAATGINFQLTFNPNPMMYHHHHHLTNFERELDFDKEHGKVHIKSHFIMNGVCVRFRGWLDLERLDGIGRLEYDERRGAHEDAILKEQLERYSQRLKDFEDTKHNINVGNQIAFVASGINIQLFFTPYHPYPTNFERELDFDKEHGKVHIKSHFIMNGVCVRFRGWLDLERLDGIGRLEYDERRGAHEDAILKEQLERYSQRLKDFEDTKHNINVGNRGSWRQ</sequence>
<dbReference type="GO" id="GO:0006357">
    <property type="term" value="P:regulation of transcription by RNA polymerase II"/>
    <property type="evidence" value="ECO:0007669"/>
    <property type="project" value="TreeGrafter"/>
</dbReference>
<gene>
    <name evidence="5" type="primary">similar to Protein big brother</name>
    <name evidence="5" type="ORF">CLUMA_CG010027</name>
</gene>
<dbReference type="EMBL" id="CVRI01000044">
    <property type="protein sequence ID" value="CRK96637.1"/>
    <property type="molecule type" value="Genomic_DNA"/>
</dbReference>
<dbReference type="GO" id="GO:0043565">
    <property type="term" value="F:sequence-specific DNA binding"/>
    <property type="evidence" value="ECO:0007669"/>
    <property type="project" value="TreeGrafter"/>
</dbReference>
<keyword evidence="6" id="KW-1185">Reference proteome</keyword>
<dbReference type="GO" id="GO:0016513">
    <property type="term" value="C:core-binding factor complex"/>
    <property type="evidence" value="ECO:0007669"/>
    <property type="project" value="TreeGrafter"/>
</dbReference>
<organism evidence="5 6">
    <name type="scientific">Clunio marinus</name>
    <dbReference type="NCBI Taxonomy" id="568069"/>
    <lineage>
        <taxon>Eukaryota</taxon>
        <taxon>Metazoa</taxon>
        <taxon>Ecdysozoa</taxon>
        <taxon>Arthropoda</taxon>
        <taxon>Hexapoda</taxon>
        <taxon>Insecta</taxon>
        <taxon>Pterygota</taxon>
        <taxon>Neoptera</taxon>
        <taxon>Endopterygota</taxon>
        <taxon>Diptera</taxon>
        <taxon>Nematocera</taxon>
        <taxon>Chironomoidea</taxon>
        <taxon>Chironomidae</taxon>
        <taxon>Clunio</taxon>
    </lineage>
</organism>
<dbReference type="AlphaFoldDB" id="A0A1J1I8M6"/>
<protein>
    <submittedName>
        <fullName evidence="5">CLUMA_CG010027, isoform A</fullName>
    </submittedName>
</protein>
<dbReference type="OrthoDB" id="10026505at2759"/>
<name>A0A1J1I8M6_9DIPT</name>
<dbReference type="STRING" id="568069.A0A1J1I8M6"/>
<evidence type="ECO:0000256" key="3">
    <source>
        <dbReference type="ARBA" id="ARBA00025734"/>
    </source>
</evidence>
<dbReference type="GO" id="GO:0035206">
    <property type="term" value="P:regulation of hemocyte proliferation"/>
    <property type="evidence" value="ECO:0007669"/>
    <property type="project" value="UniProtKB-ARBA"/>
</dbReference>
<dbReference type="Pfam" id="PF02312">
    <property type="entry name" value="CBF_beta"/>
    <property type="match status" value="2"/>
</dbReference>